<dbReference type="EMBL" id="JACVHF010000003">
    <property type="protein sequence ID" value="MBC9783969.1"/>
    <property type="molecule type" value="Genomic_DNA"/>
</dbReference>
<keyword evidence="1 2" id="KW-0963">Cytoplasm</keyword>
<evidence type="ECO:0000313" key="4">
    <source>
        <dbReference type="EMBL" id="MBC9783969.1"/>
    </source>
</evidence>
<dbReference type="Pfam" id="PF05979">
    <property type="entry name" value="DUF896"/>
    <property type="match status" value="1"/>
</dbReference>
<accession>A0ABR7T280</accession>
<dbReference type="HAMAP" id="MF_01103">
    <property type="entry name" value="UPF0291"/>
    <property type="match status" value="1"/>
</dbReference>
<gene>
    <name evidence="4" type="ORF">H1S01_05520</name>
</gene>
<dbReference type="SUPFAM" id="SSF158221">
    <property type="entry name" value="YnzC-like"/>
    <property type="match status" value="1"/>
</dbReference>
<feature type="region of interest" description="Disordered" evidence="3">
    <location>
        <begin position="77"/>
        <end position="97"/>
    </location>
</feature>
<evidence type="ECO:0000256" key="2">
    <source>
        <dbReference type="HAMAP-Rule" id="MF_01103"/>
    </source>
</evidence>
<dbReference type="PANTHER" id="PTHR37300">
    <property type="entry name" value="UPF0291 PROTEIN CBO2609/CLC_2481"/>
    <property type="match status" value="1"/>
</dbReference>
<comment type="subcellular location">
    <subcellularLocation>
        <location evidence="2">Cytoplasm</location>
    </subcellularLocation>
</comment>
<proteinExistence type="inferred from homology"/>
<dbReference type="Gene3D" id="1.10.287.540">
    <property type="entry name" value="Helix hairpin bin"/>
    <property type="match status" value="1"/>
</dbReference>
<dbReference type="PANTHER" id="PTHR37300:SF1">
    <property type="entry name" value="UPF0291 PROTEIN YNZC"/>
    <property type="match status" value="1"/>
</dbReference>
<comment type="caution">
    <text evidence="4">The sequence shown here is derived from an EMBL/GenBank/DDBJ whole genome shotgun (WGS) entry which is preliminary data.</text>
</comment>
<evidence type="ECO:0000256" key="3">
    <source>
        <dbReference type="SAM" id="MobiDB-lite"/>
    </source>
</evidence>
<name>A0ABR7T280_HELCL</name>
<dbReference type="InterPro" id="IPR009242">
    <property type="entry name" value="DUF896"/>
</dbReference>
<organism evidence="4 5">
    <name type="scientific">Heliobacterium chlorum</name>
    <dbReference type="NCBI Taxonomy" id="2698"/>
    <lineage>
        <taxon>Bacteria</taxon>
        <taxon>Bacillati</taxon>
        <taxon>Bacillota</taxon>
        <taxon>Clostridia</taxon>
        <taxon>Eubacteriales</taxon>
        <taxon>Heliobacteriaceae</taxon>
        <taxon>Heliobacterium</taxon>
    </lineage>
</organism>
<evidence type="ECO:0000313" key="5">
    <source>
        <dbReference type="Proteomes" id="UP000617402"/>
    </source>
</evidence>
<reference evidence="4 5" key="1">
    <citation type="submission" date="2020-07" db="EMBL/GenBank/DDBJ databases">
        <title>Draft whole-genome sequence of Heliobacterium chlorum DSM 3682, type strain.</title>
        <authorList>
            <person name="Kyndt J.A."/>
            <person name="Meyer T.E."/>
            <person name="Imhoff J.F."/>
        </authorList>
    </citation>
    <scope>NUCLEOTIDE SEQUENCE [LARGE SCALE GENOMIC DNA]</scope>
    <source>
        <strain evidence="4 5">DSM 3682</strain>
    </source>
</reference>
<comment type="similarity">
    <text evidence="2">Belongs to the UPF0291 family.</text>
</comment>
<keyword evidence="5" id="KW-1185">Reference proteome</keyword>
<sequence>MIKSTVKTGRRITLSIDKSLIDRINYLSRKSRSEGLTEAEKEEQARVRQQYIDAIKARVKDTLDRVEFVDDPKQAYGETLPNGSCSCTGHSGKHHTH</sequence>
<dbReference type="Proteomes" id="UP000617402">
    <property type="component" value="Unassembled WGS sequence"/>
</dbReference>
<evidence type="ECO:0000256" key="1">
    <source>
        <dbReference type="ARBA" id="ARBA00022490"/>
    </source>
</evidence>
<protein>
    <recommendedName>
        <fullName evidence="2">UPF0291 protein H1S01_05520</fullName>
    </recommendedName>
</protein>